<proteinExistence type="predicted"/>
<sequence length="137" mass="15632">MKKNIVVVLLFLFILFLFTYTFYLPMQENYKDINTVFSASKGGGKPSNDDGLRYNSDNYNVEYHDAVSDIATQTGMYDSDSGIAWVVDAYGNKIGIPKLKGQEYITYYDPGTYTYGASTYVPNYEDSIYLSKTYRKT</sequence>
<evidence type="ECO:0000313" key="1">
    <source>
        <dbReference type="EMBL" id="QHT17916.1"/>
    </source>
</evidence>
<dbReference type="EMBL" id="MN739646">
    <property type="protein sequence ID" value="QHT17916.1"/>
    <property type="molecule type" value="Genomic_DNA"/>
</dbReference>
<accession>A0A6C0DLZ1</accession>
<organism evidence="1">
    <name type="scientific">viral metagenome</name>
    <dbReference type="NCBI Taxonomy" id="1070528"/>
    <lineage>
        <taxon>unclassified sequences</taxon>
        <taxon>metagenomes</taxon>
        <taxon>organismal metagenomes</taxon>
    </lineage>
</organism>
<protein>
    <submittedName>
        <fullName evidence="1">Uncharacterized protein</fullName>
    </submittedName>
</protein>
<reference evidence="1" key="1">
    <citation type="journal article" date="2020" name="Nature">
        <title>Giant virus diversity and host interactions through global metagenomics.</title>
        <authorList>
            <person name="Schulz F."/>
            <person name="Roux S."/>
            <person name="Paez-Espino D."/>
            <person name="Jungbluth S."/>
            <person name="Walsh D.A."/>
            <person name="Denef V.J."/>
            <person name="McMahon K.D."/>
            <person name="Konstantinidis K.T."/>
            <person name="Eloe-Fadrosh E.A."/>
            <person name="Kyrpides N.C."/>
            <person name="Woyke T."/>
        </authorList>
    </citation>
    <scope>NUCLEOTIDE SEQUENCE</scope>
    <source>
        <strain evidence="1">GVMAG-M-3300023174-3</strain>
    </source>
</reference>
<dbReference type="AlphaFoldDB" id="A0A6C0DLZ1"/>
<name>A0A6C0DLZ1_9ZZZZ</name>